<accession>A0A151NQB9</accession>
<comment type="caution">
    <text evidence="2">The sequence shown here is derived from an EMBL/GenBank/DDBJ whole genome shotgun (WGS) entry which is preliminary data.</text>
</comment>
<protein>
    <submittedName>
        <fullName evidence="2">Uncharacterized protein</fullName>
    </submittedName>
</protein>
<keyword evidence="3" id="KW-1185">Reference proteome</keyword>
<evidence type="ECO:0000313" key="3">
    <source>
        <dbReference type="Proteomes" id="UP000050525"/>
    </source>
</evidence>
<gene>
    <name evidence="2" type="ORF">Y1Q_0022603</name>
</gene>
<feature type="region of interest" description="Disordered" evidence="1">
    <location>
        <begin position="57"/>
        <end position="86"/>
    </location>
</feature>
<proteinExistence type="predicted"/>
<evidence type="ECO:0000313" key="2">
    <source>
        <dbReference type="EMBL" id="KYO39027.1"/>
    </source>
</evidence>
<name>A0A151NQB9_ALLMI</name>
<reference evidence="2 3" key="1">
    <citation type="journal article" date="2012" name="Genome Biol.">
        <title>Sequencing three crocodilian genomes to illuminate the evolution of archosaurs and amniotes.</title>
        <authorList>
            <person name="St John J.A."/>
            <person name="Braun E.L."/>
            <person name="Isberg S.R."/>
            <person name="Miles L.G."/>
            <person name="Chong A.Y."/>
            <person name="Gongora J."/>
            <person name="Dalzell P."/>
            <person name="Moran C."/>
            <person name="Bed'hom B."/>
            <person name="Abzhanov A."/>
            <person name="Burgess S.C."/>
            <person name="Cooksey A.M."/>
            <person name="Castoe T.A."/>
            <person name="Crawford N.G."/>
            <person name="Densmore L.D."/>
            <person name="Drew J.C."/>
            <person name="Edwards S.V."/>
            <person name="Faircloth B.C."/>
            <person name="Fujita M.K."/>
            <person name="Greenwold M.J."/>
            <person name="Hoffmann F.G."/>
            <person name="Howard J.M."/>
            <person name="Iguchi T."/>
            <person name="Janes D.E."/>
            <person name="Khan S.Y."/>
            <person name="Kohno S."/>
            <person name="de Koning A.J."/>
            <person name="Lance S.L."/>
            <person name="McCarthy F.M."/>
            <person name="McCormack J.E."/>
            <person name="Merchant M.E."/>
            <person name="Peterson D.G."/>
            <person name="Pollock D.D."/>
            <person name="Pourmand N."/>
            <person name="Raney B.J."/>
            <person name="Roessler K.A."/>
            <person name="Sanford J.R."/>
            <person name="Sawyer R.H."/>
            <person name="Schmidt C.J."/>
            <person name="Triplett E.W."/>
            <person name="Tuberville T.D."/>
            <person name="Venegas-Anaya M."/>
            <person name="Howard J.T."/>
            <person name="Jarvis E.D."/>
            <person name="Guillette L.J.Jr."/>
            <person name="Glenn T.C."/>
            <person name="Green R.E."/>
            <person name="Ray D.A."/>
        </authorList>
    </citation>
    <scope>NUCLEOTIDE SEQUENCE [LARGE SCALE GENOMIC DNA]</scope>
    <source>
        <strain evidence="2">KSC_2009_1</strain>
    </source>
</reference>
<feature type="compositionally biased region" description="Polar residues" evidence="1">
    <location>
        <begin position="58"/>
        <end position="72"/>
    </location>
</feature>
<dbReference type="AlphaFoldDB" id="A0A151NQB9"/>
<feature type="region of interest" description="Disordered" evidence="1">
    <location>
        <begin position="1"/>
        <end position="21"/>
    </location>
</feature>
<dbReference type="OrthoDB" id="10016177at2759"/>
<sequence>MEARDAGLKTYAEQQRSKKKACSSRCFLRKEEIQGREAVCREGGVVQFEDALHPSCLGQDQRQQPLESSNGKPSKEEQSKAHFRESSSATSYLPNVLLDELLMEVLRDLSSDVFRSAVKDFVDDYLGRAAIFDSMDDIVTEVVQTILSPLPRETVQEMDCEDILEGIISHVIVEDATALAHSVLGEYDAKLIKLQQHQVTAFASKQLIDIFLLEHLIGTISMQDPGFSGKEHSSVVLASWMFDILIRQFLSIQEVQQTTLENVPLGDFHRKAFTEVALDVILTELNNLAEEDMEDLHRYERGVKAEASFPIHPRPTSSDSRSKYLIVLAATVGQIQTALPPVKRDARNARTL</sequence>
<organism evidence="2 3">
    <name type="scientific">Alligator mississippiensis</name>
    <name type="common">American alligator</name>
    <dbReference type="NCBI Taxonomy" id="8496"/>
    <lineage>
        <taxon>Eukaryota</taxon>
        <taxon>Metazoa</taxon>
        <taxon>Chordata</taxon>
        <taxon>Craniata</taxon>
        <taxon>Vertebrata</taxon>
        <taxon>Euteleostomi</taxon>
        <taxon>Archelosauria</taxon>
        <taxon>Archosauria</taxon>
        <taxon>Crocodylia</taxon>
        <taxon>Alligatoridae</taxon>
        <taxon>Alligatorinae</taxon>
        <taxon>Alligator</taxon>
    </lineage>
</organism>
<dbReference type="EMBL" id="AKHW03002395">
    <property type="protein sequence ID" value="KYO39027.1"/>
    <property type="molecule type" value="Genomic_DNA"/>
</dbReference>
<dbReference type="Proteomes" id="UP000050525">
    <property type="component" value="Unassembled WGS sequence"/>
</dbReference>
<evidence type="ECO:0000256" key="1">
    <source>
        <dbReference type="SAM" id="MobiDB-lite"/>
    </source>
</evidence>
<feature type="compositionally biased region" description="Basic and acidic residues" evidence="1">
    <location>
        <begin position="73"/>
        <end position="85"/>
    </location>
</feature>